<dbReference type="InterPro" id="IPR001304">
    <property type="entry name" value="C-type_lectin-like"/>
</dbReference>
<name>A0A6P8GTD2_CLUHA</name>
<reference evidence="3" key="1">
    <citation type="submission" date="2025-08" db="UniProtKB">
        <authorList>
            <consortium name="RefSeq"/>
        </authorList>
    </citation>
    <scope>IDENTIFICATION</scope>
</reference>
<dbReference type="InterPro" id="IPR016187">
    <property type="entry name" value="CTDL_fold"/>
</dbReference>
<dbReference type="AlphaFoldDB" id="A0A6P8GTD2"/>
<protein>
    <submittedName>
        <fullName evidence="3">CD209 antigen-like protein A</fullName>
    </submittedName>
</protein>
<dbReference type="OrthoDB" id="10059571at2759"/>
<dbReference type="SUPFAM" id="SSF56436">
    <property type="entry name" value="C-type lectin-like"/>
    <property type="match status" value="1"/>
</dbReference>
<feature type="domain" description="C-type lectin" evidence="1">
    <location>
        <begin position="25"/>
        <end position="132"/>
    </location>
</feature>
<dbReference type="Proteomes" id="UP000515152">
    <property type="component" value="Chromosome 18"/>
</dbReference>
<dbReference type="SMART" id="SM00034">
    <property type="entry name" value="CLECT"/>
    <property type="match status" value="1"/>
</dbReference>
<dbReference type="InterPro" id="IPR016186">
    <property type="entry name" value="C-type_lectin-like/link_sf"/>
</dbReference>
<evidence type="ECO:0000259" key="1">
    <source>
        <dbReference type="PROSITE" id="PS50041"/>
    </source>
</evidence>
<dbReference type="PANTHER" id="PTHR22803">
    <property type="entry name" value="MANNOSE, PHOSPHOLIPASE, LECTIN RECEPTOR RELATED"/>
    <property type="match status" value="1"/>
</dbReference>
<accession>A0A6P8GTD2</accession>
<gene>
    <name evidence="3" type="primary">LOC116224692</name>
</gene>
<organism evidence="2 3">
    <name type="scientific">Clupea harengus</name>
    <name type="common">Atlantic herring</name>
    <dbReference type="NCBI Taxonomy" id="7950"/>
    <lineage>
        <taxon>Eukaryota</taxon>
        <taxon>Metazoa</taxon>
        <taxon>Chordata</taxon>
        <taxon>Craniata</taxon>
        <taxon>Vertebrata</taxon>
        <taxon>Euteleostomi</taxon>
        <taxon>Actinopterygii</taxon>
        <taxon>Neopterygii</taxon>
        <taxon>Teleostei</taxon>
        <taxon>Clupei</taxon>
        <taxon>Clupeiformes</taxon>
        <taxon>Clupeoidei</taxon>
        <taxon>Clupeidae</taxon>
        <taxon>Clupea</taxon>
    </lineage>
</organism>
<evidence type="ECO:0000313" key="3">
    <source>
        <dbReference type="RefSeq" id="XP_031441136.1"/>
    </source>
</evidence>
<dbReference type="Pfam" id="PF00059">
    <property type="entry name" value="Lectin_C"/>
    <property type="match status" value="1"/>
</dbReference>
<evidence type="ECO:0000313" key="2">
    <source>
        <dbReference type="Proteomes" id="UP000515152"/>
    </source>
</evidence>
<dbReference type="KEGG" id="char:116224692"/>
<proteinExistence type="predicted"/>
<dbReference type="PROSITE" id="PS50041">
    <property type="entry name" value="C_TYPE_LECTIN_2"/>
    <property type="match status" value="1"/>
</dbReference>
<dbReference type="RefSeq" id="XP_031441136.1">
    <property type="nucleotide sequence ID" value="XM_031585276.2"/>
</dbReference>
<dbReference type="GeneID" id="116224692"/>
<dbReference type="InterPro" id="IPR050111">
    <property type="entry name" value="C-type_lectin/snaclec_domain"/>
</dbReference>
<dbReference type="Gene3D" id="3.10.100.10">
    <property type="entry name" value="Mannose-Binding Protein A, subunit A"/>
    <property type="match status" value="1"/>
</dbReference>
<sequence>MSVFPQKQRVPTSKCLTCGKGWIEFESFCFFLSRERHTWSESRVDCQNRGGDLAILDQDRVKNFLSQKSKDLYWIGLNRSPSGVWAWVDGSALGKSNWSKEPGQADCVYMDGEGDQSWRTSKCSYVSFYICQKNR</sequence>
<keyword evidence="2" id="KW-1185">Reference proteome</keyword>